<evidence type="ECO:0000313" key="2">
    <source>
        <dbReference type="EMBL" id="KAJ3052934.1"/>
    </source>
</evidence>
<name>A0AAD5SEC3_9FUNG</name>
<reference evidence="2" key="1">
    <citation type="submission" date="2020-05" db="EMBL/GenBank/DDBJ databases">
        <title>Phylogenomic resolution of chytrid fungi.</title>
        <authorList>
            <person name="Stajich J.E."/>
            <person name="Amses K."/>
            <person name="Simmons R."/>
            <person name="Seto K."/>
            <person name="Myers J."/>
            <person name="Bonds A."/>
            <person name="Quandt C.A."/>
            <person name="Barry K."/>
            <person name="Liu P."/>
            <person name="Grigoriev I."/>
            <person name="Longcore J.E."/>
            <person name="James T.Y."/>
        </authorList>
    </citation>
    <scope>NUCLEOTIDE SEQUENCE</scope>
    <source>
        <strain evidence="2">JEL0318</strain>
    </source>
</reference>
<dbReference type="EMBL" id="JADGJD010000252">
    <property type="protein sequence ID" value="KAJ3052934.1"/>
    <property type="molecule type" value="Genomic_DNA"/>
</dbReference>
<protein>
    <submittedName>
        <fullName evidence="2">Uncharacterized protein</fullName>
    </submittedName>
</protein>
<feature type="compositionally biased region" description="Basic and acidic residues" evidence="1">
    <location>
        <begin position="106"/>
        <end position="116"/>
    </location>
</feature>
<dbReference type="Proteomes" id="UP001212841">
    <property type="component" value="Unassembled WGS sequence"/>
</dbReference>
<evidence type="ECO:0000313" key="3">
    <source>
        <dbReference type="Proteomes" id="UP001212841"/>
    </source>
</evidence>
<feature type="compositionally biased region" description="Basic and acidic residues" evidence="1">
    <location>
        <begin position="83"/>
        <end position="94"/>
    </location>
</feature>
<proteinExistence type="predicted"/>
<evidence type="ECO:0000256" key="1">
    <source>
        <dbReference type="SAM" id="MobiDB-lite"/>
    </source>
</evidence>
<keyword evidence="3" id="KW-1185">Reference proteome</keyword>
<dbReference type="AlphaFoldDB" id="A0AAD5SEC3"/>
<comment type="caution">
    <text evidence="2">The sequence shown here is derived from an EMBL/GenBank/DDBJ whole genome shotgun (WGS) entry which is preliminary data.</text>
</comment>
<organism evidence="2 3">
    <name type="scientific">Rhizophlyctis rosea</name>
    <dbReference type="NCBI Taxonomy" id="64517"/>
    <lineage>
        <taxon>Eukaryota</taxon>
        <taxon>Fungi</taxon>
        <taxon>Fungi incertae sedis</taxon>
        <taxon>Chytridiomycota</taxon>
        <taxon>Chytridiomycota incertae sedis</taxon>
        <taxon>Chytridiomycetes</taxon>
        <taxon>Rhizophlyctidales</taxon>
        <taxon>Rhizophlyctidaceae</taxon>
        <taxon>Rhizophlyctis</taxon>
    </lineage>
</organism>
<feature type="compositionally biased region" description="Polar residues" evidence="1">
    <location>
        <begin position="65"/>
        <end position="80"/>
    </location>
</feature>
<accession>A0AAD5SEC3</accession>
<gene>
    <name evidence="2" type="ORF">HK097_005382</name>
</gene>
<sequence>MSSTHTLSLLRPLIRAPLRKFSSSPAACAPKGNQGGQRFDGQGQSGSHMSNNDPEILEKEKQKNLKNGSSWNETLASTSEAAVKADREEVKGGDISDNLEQLQRASTEHLAGKDKAGQPSSSNQNRGAGQRRL</sequence>
<feature type="compositionally biased region" description="Polar residues" evidence="1">
    <location>
        <begin position="118"/>
        <end position="127"/>
    </location>
</feature>
<feature type="region of interest" description="Disordered" evidence="1">
    <location>
        <begin position="20"/>
        <end position="133"/>
    </location>
</feature>